<evidence type="ECO:0000256" key="3">
    <source>
        <dbReference type="ARBA" id="ARBA00022884"/>
    </source>
</evidence>
<dbReference type="InterPro" id="IPR047188">
    <property type="entry name" value="RRM4_RBM12B"/>
</dbReference>
<sequence length="948" mass="106692">MAVVIRLQGLRITAGSEDIRNFFTGLRIPNGGVHIIGGELEEAFIIFASDEDARRAMTRSGGCIKGSPVNLLLSSRSEMQKVLEESTRKSEANNRRNYKEVAKRPAVEGRSTSLHEDVKVDMRRGDNQNMGNRPPIASPNDSRTPKKEGDGDSLYLYLSGMPFSATKEDVRVFFDGIQIDDLIFMRNSYGMFNGCGLVKFRTREDASEGLKRDRKYIGPRYIRVMPASEHQWVKSGGSVVSDGATRRSRTRSRSPVRHRSHSPSNEEFGVLYENLPYSVEKRDIKALLHPLSVTDDQISIFVDKNSNRSKSAIVVFKNLKDYCSGLAHHKETFLHSVVYVSPISKEKIATMLEPTDNPREDQRRSSRSSEPTQSVHDSEKRCIYVRNLPFDVRKVEIMDFFHGFQLSEDRLILLHDDRGTGLGEALVIFQTEKEAVMAQSLNGQRFLGSEVMLKCITWAQMQEFGIDSICTAERNSQMDKPRYDGEPNFLNDRMHQDNCDIMPDPNYGPGNSGPLDHFENPAAYGGEPCGPDNHQYGPQNQQFNQPTCVRLLNLPSKIRVDEIYDFCYGYRVIPGSVSLQYNRSGAPTGTATVVFESHSEAVTAVQELNGRPIVDQREVVTDPVENPGERPNVMYCKIVGLFLYGWFVRVNNPHLESIKEDILYHLNLDTTNHDLPKQFGDVKLVCVGGSPWRMKSFTEYIAKELGLADPKGEYPNICEGTDRYAMYKVGPVLSVSHGIGIPSISVMLHELIKLLYHARCTDVTIIRIGTSGGIGLQPGTVVVTKQSVDARFLPRFEQVILGKTVVRSTELDVELAEELLQCGKELGEFETVIGNTMCTLDFYEGQSRLDGAFCSYTEEEKQNYLSEAYAAGVRNIEMESSAFAAMCKPSNIRAAVVCVTLLDRLKGDQMTSSHEVLHNYQQRPQILIGHFIKKKLNAFKRRDQKYQQ</sequence>
<comment type="similarity">
    <text evidence="1">Belongs to the PNP/UDP phosphorylase family.</text>
</comment>
<dbReference type="InterPro" id="IPR000845">
    <property type="entry name" value="Nucleoside_phosphorylase_d"/>
</dbReference>
<feature type="domain" description="RRM" evidence="7">
    <location>
        <begin position="154"/>
        <end position="229"/>
    </location>
</feature>
<name>A0AAE0RCW8_9TELE</name>
<feature type="binding site" evidence="4">
    <location>
        <position position="848"/>
    </location>
    <ligand>
        <name>substrate</name>
    </ligand>
</feature>
<dbReference type="Proteomes" id="UP001274896">
    <property type="component" value="Unassembled WGS sequence"/>
</dbReference>
<dbReference type="InterPro" id="IPR035994">
    <property type="entry name" value="Nucleoside_phosphorylase_sf"/>
</dbReference>
<feature type="binding site" evidence="4">
    <location>
        <position position="723"/>
    </location>
    <ligand>
        <name>phosphate</name>
        <dbReference type="ChEBI" id="CHEBI:43474"/>
    </ligand>
</feature>
<dbReference type="GO" id="GO:0003723">
    <property type="term" value="F:RNA binding"/>
    <property type="evidence" value="ECO:0007669"/>
    <property type="project" value="UniProtKB-UniRule"/>
</dbReference>
<dbReference type="Pfam" id="PF01048">
    <property type="entry name" value="PNP_UDP_1"/>
    <property type="match status" value="1"/>
</dbReference>
<feature type="region of interest" description="Disordered" evidence="6">
    <location>
        <begin position="236"/>
        <end position="264"/>
    </location>
</feature>
<dbReference type="PANTHER" id="PTHR13976">
    <property type="entry name" value="HETEROGENEOUS NUCLEAR RIBONUCLEOPROTEIN-RELATED"/>
    <property type="match status" value="1"/>
</dbReference>
<dbReference type="EMBL" id="JAUCMX010000003">
    <property type="protein sequence ID" value="KAK3550567.1"/>
    <property type="molecule type" value="Genomic_DNA"/>
</dbReference>
<evidence type="ECO:0000256" key="2">
    <source>
        <dbReference type="ARBA" id="ARBA00022737"/>
    </source>
</evidence>
<dbReference type="SMART" id="SM00360">
    <property type="entry name" value="RRM"/>
    <property type="match status" value="4"/>
</dbReference>
<dbReference type="GO" id="GO:0009116">
    <property type="term" value="P:nucleoside metabolic process"/>
    <property type="evidence" value="ECO:0007669"/>
    <property type="project" value="InterPro"/>
</dbReference>
<evidence type="ECO:0000313" key="8">
    <source>
        <dbReference type="EMBL" id="KAK3550567.1"/>
    </source>
</evidence>
<feature type="region of interest" description="Disordered" evidence="6">
    <location>
        <begin position="80"/>
        <end position="151"/>
    </location>
</feature>
<feature type="binding site" evidence="4">
    <location>
        <begin position="767"/>
        <end position="770"/>
    </location>
    <ligand>
        <name>phosphate</name>
        <dbReference type="ChEBI" id="CHEBI:43474"/>
    </ligand>
</feature>
<evidence type="ECO:0000313" key="9">
    <source>
        <dbReference type="Proteomes" id="UP001274896"/>
    </source>
</evidence>
<evidence type="ECO:0000256" key="1">
    <source>
        <dbReference type="ARBA" id="ARBA00010456"/>
    </source>
</evidence>
<reference evidence="8" key="1">
    <citation type="submission" date="2023-06" db="EMBL/GenBank/DDBJ databases">
        <title>Male Hemibagrus guttatus genome.</title>
        <authorList>
            <person name="Bian C."/>
        </authorList>
    </citation>
    <scope>NUCLEOTIDE SEQUENCE</scope>
    <source>
        <strain evidence="8">Male_cb2023</strain>
        <tissue evidence="8">Muscle</tissue>
    </source>
</reference>
<gene>
    <name evidence="8" type="ORF">QTP70_000052</name>
</gene>
<comment type="caution">
    <text evidence="8">The sequence shown here is derived from an EMBL/GenBank/DDBJ whole genome shotgun (WGS) entry which is preliminary data.</text>
</comment>
<keyword evidence="3 5" id="KW-0694">RNA-binding</keyword>
<evidence type="ECO:0000259" key="7">
    <source>
        <dbReference type="PROSITE" id="PS50102"/>
    </source>
</evidence>
<dbReference type="GO" id="GO:0009166">
    <property type="term" value="P:nucleotide catabolic process"/>
    <property type="evidence" value="ECO:0007669"/>
    <property type="project" value="InterPro"/>
</dbReference>
<feature type="region of interest" description="Disordered" evidence="6">
    <location>
        <begin position="349"/>
        <end position="375"/>
    </location>
</feature>
<feature type="domain" description="RRM" evidence="7">
    <location>
        <begin position="547"/>
        <end position="626"/>
    </location>
</feature>
<feature type="domain" description="RRM" evidence="7">
    <location>
        <begin position="381"/>
        <end position="454"/>
    </location>
</feature>
<dbReference type="CDD" id="cd17763">
    <property type="entry name" value="UP_hUPP-like"/>
    <property type="match status" value="1"/>
</dbReference>
<feature type="compositionally biased region" description="Basic and acidic residues" evidence="6">
    <location>
        <begin position="80"/>
        <end position="126"/>
    </location>
</feature>
<evidence type="ECO:0000256" key="6">
    <source>
        <dbReference type="SAM" id="MobiDB-lite"/>
    </source>
</evidence>
<dbReference type="SUPFAM" id="SSF53167">
    <property type="entry name" value="Purine and uridine phosphorylases"/>
    <property type="match status" value="1"/>
</dbReference>
<organism evidence="8 9">
    <name type="scientific">Hemibagrus guttatus</name>
    <dbReference type="NCBI Taxonomy" id="175788"/>
    <lineage>
        <taxon>Eukaryota</taxon>
        <taxon>Metazoa</taxon>
        <taxon>Chordata</taxon>
        <taxon>Craniata</taxon>
        <taxon>Vertebrata</taxon>
        <taxon>Euteleostomi</taxon>
        <taxon>Actinopterygii</taxon>
        <taxon>Neopterygii</taxon>
        <taxon>Teleostei</taxon>
        <taxon>Ostariophysi</taxon>
        <taxon>Siluriformes</taxon>
        <taxon>Bagridae</taxon>
        <taxon>Hemibagrus</taxon>
    </lineage>
</organism>
<proteinExistence type="inferred from homology"/>
<keyword evidence="2" id="KW-0677">Repeat</keyword>
<dbReference type="PROSITE" id="PS50102">
    <property type="entry name" value="RRM"/>
    <property type="match status" value="3"/>
</dbReference>
<protein>
    <recommendedName>
        <fullName evidence="7">RRM domain-containing protein</fullName>
    </recommendedName>
</protein>
<dbReference type="GO" id="GO:0004850">
    <property type="term" value="F:uridine phosphorylase activity"/>
    <property type="evidence" value="ECO:0007669"/>
    <property type="project" value="InterPro"/>
</dbReference>
<evidence type="ECO:0000256" key="5">
    <source>
        <dbReference type="PROSITE-ProRule" id="PRU00176"/>
    </source>
</evidence>
<dbReference type="GO" id="GO:0005737">
    <property type="term" value="C:cytoplasm"/>
    <property type="evidence" value="ECO:0007669"/>
    <property type="project" value="InterPro"/>
</dbReference>
<dbReference type="CDD" id="cd12748">
    <property type="entry name" value="RRM4_RBM12B"/>
    <property type="match status" value="1"/>
</dbReference>
<dbReference type="InterPro" id="IPR050666">
    <property type="entry name" value="ESRP"/>
</dbReference>
<dbReference type="AlphaFoldDB" id="A0AAE0RCW8"/>
<dbReference type="InterPro" id="IPR035979">
    <property type="entry name" value="RBD_domain_sf"/>
</dbReference>
<dbReference type="NCBIfam" id="TIGR01719">
    <property type="entry name" value="euk_UDPppase"/>
    <property type="match status" value="1"/>
</dbReference>
<dbReference type="Pfam" id="PF00076">
    <property type="entry name" value="RRM_1"/>
    <property type="match status" value="2"/>
</dbReference>
<dbReference type="Gene3D" id="3.30.70.330">
    <property type="match status" value="5"/>
</dbReference>
<dbReference type="InterPro" id="IPR010059">
    <property type="entry name" value="Uridine_phosphorylase_euk"/>
</dbReference>
<evidence type="ECO:0000256" key="4">
    <source>
        <dbReference type="PIRSR" id="PIRSR610059-50"/>
    </source>
</evidence>
<dbReference type="Gene3D" id="3.40.50.1580">
    <property type="entry name" value="Nucleoside phosphorylase domain"/>
    <property type="match status" value="1"/>
</dbReference>
<dbReference type="SUPFAM" id="SSF54928">
    <property type="entry name" value="RNA-binding domain, RBD"/>
    <property type="match status" value="4"/>
</dbReference>
<accession>A0AAE0RCW8</accession>
<feature type="binding site" evidence="4">
    <location>
        <position position="846"/>
    </location>
    <ligand>
        <name>substrate</name>
    </ligand>
</feature>
<dbReference type="InterPro" id="IPR012677">
    <property type="entry name" value="Nucleotide-bd_a/b_plait_sf"/>
</dbReference>
<feature type="compositionally biased region" description="Basic residues" evidence="6">
    <location>
        <begin position="246"/>
        <end position="261"/>
    </location>
</feature>
<keyword evidence="9" id="KW-1185">Reference proteome</keyword>
<dbReference type="InterPro" id="IPR000504">
    <property type="entry name" value="RRM_dom"/>
</dbReference>